<evidence type="ECO:0000256" key="2">
    <source>
        <dbReference type="ARBA" id="ARBA00008420"/>
    </source>
</evidence>
<evidence type="ECO:0000256" key="5">
    <source>
        <dbReference type="ARBA" id="ARBA00022741"/>
    </source>
</evidence>
<evidence type="ECO:0000256" key="3">
    <source>
        <dbReference type="ARBA" id="ARBA00012054"/>
    </source>
</evidence>
<dbReference type="PANTHER" id="PTHR43442">
    <property type="entry name" value="GLUCONOKINASE-RELATED"/>
    <property type="match status" value="1"/>
</dbReference>
<name>A0ABQ7H969_DUNSA</name>
<dbReference type="PANTHER" id="PTHR43442:SF3">
    <property type="entry name" value="GLUCONOKINASE-RELATED"/>
    <property type="match status" value="1"/>
</dbReference>
<comment type="catalytic activity">
    <reaction evidence="9">
        <text>D-gluconate + ATP = 6-phospho-D-gluconate + ADP + H(+)</text>
        <dbReference type="Rhea" id="RHEA:19433"/>
        <dbReference type="ChEBI" id="CHEBI:15378"/>
        <dbReference type="ChEBI" id="CHEBI:18391"/>
        <dbReference type="ChEBI" id="CHEBI:30616"/>
        <dbReference type="ChEBI" id="CHEBI:58759"/>
        <dbReference type="ChEBI" id="CHEBI:456216"/>
        <dbReference type="EC" id="2.7.1.12"/>
    </reaction>
</comment>
<evidence type="ECO:0000256" key="1">
    <source>
        <dbReference type="ARBA" id="ARBA00004875"/>
    </source>
</evidence>
<keyword evidence="5" id="KW-0547">Nucleotide-binding</keyword>
<evidence type="ECO:0000313" key="10">
    <source>
        <dbReference type="EMBL" id="KAF5843380.1"/>
    </source>
</evidence>
<keyword evidence="4" id="KW-0808">Transferase</keyword>
<organism evidence="10 11">
    <name type="scientific">Dunaliella salina</name>
    <name type="common">Green alga</name>
    <name type="synonym">Protococcus salinus</name>
    <dbReference type="NCBI Taxonomy" id="3046"/>
    <lineage>
        <taxon>Eukaryota</taxon>
        <taxon>Viridiplantae</taxon>
        <taxon>Chlorophyta</taxon>
        <taxon>core chlorophytes</taxon>
        <taxon>Chlorophyceae</taxon>
        <taxon>CS clade</taxon>
        <taxon>Chlamydomonadales</taxon>
        <taxon>Dunaliellaceae</taxon>
        <taxon>Dunaliella</taxon>
    </lineage>
</organism>
<reference evidence="10" key="1">
    <citation type="submission" date="2017-08" db="EMBL/GenBank/DDBJ databases">
        <authorList>
            <person name="Polle J.E."/>
            <person name="Barry K."/>
            <person name="Cushman J."/>
            <person name="Schmutz J."/>
            <person name="Tran D."/>
            <person name="Hathwaick L.T."/>
            <person name="Yim W.C."/>
            <person name="Jenkins J."/>
            <person name="Mckie-Krisberg Z.M."/>
            <person name="Prochnik S."/>
            <person name="Lindquist E."/>
            <person name="Dockter R.B."/>
            <person name="Adam C."/>
            <person name="Molina H."/>
            <person name="Bunkerborg J."/>
            <person name="Jin E."/>
            <person name="Buchheim M."/>
            <person name="Magnuson J."/>
        </authorList>
    </citation>
    <scope>NUCLEOTIDE SEQUENCE</scope>
    <source>
        <strain evidence="10">CCAP 19/18</strain>
    </source>
</reference>
<comment type="pathway">
    <text evidence="1">Carbohydrate acid metabolism; D-gluconate degradation.</text>
</comment>
<keyword evidence="11" id="KW-1185">Reference proteome</keyword>
<accession>A0ABQ7H969</accession>
<dbReference type="EC" id="2.7.1.12" evidence="3"/>
<dbReference type="EMBL" id="MU069443">
    <property type="protein sequence ID" value="KAF5843380.1"/>
    <property type="molecule type" value="Genomic_DNA"/>
</dbReference>
<evidence type="ECO:0000256" key="9">
    <source>
        <dbReference type="ARBA" id="ARBA00048090"/>
    </source>
</evidence>
<evidence type="ECO:0000313" key="11">
    <source>
        <dbReference type="Proteomes" id="UP000815325"/>
    </source>
</evidence>
<comment type="caution">
    <text evidence="10">The sequence shown here is derived from an EMBL/GenBank/DDBJ whole genome shotgun (WGS) entry which is preliminary data.</text>
</comment>
<evidence type="ECO:0000256" key="7">
    <source>
        <dbReference type="ARBA" id="ARBA00022840"/>
    </source>
</evidence>
<dbReference type="Gene3D" id="3.40.50.300">
    <property type="entry name" value="P-loop containing nucleotide triphosphate hydrolases"/>
    <property type="match status" value="1"/>
</dbReference>
<sequence length="176" mass="19022">MACSALKRKYRQFLRKSLGANVVVYFILLDPPYDVLVKRVTSRDHFMPPSLLQSQLKTLEPGDDISLCVTAGVCRCLTPYGNIVANAQKTQELGHPAFSEGAVTQGSSFVGDASFAFAAVGSTGVGEEDLKVARGLLQLPGCNTAMDTAMFCGNYPDAHAVAAEVRLWLERHRSPD</sequence>
<keyword evidence="6" id="KW-0418">Kinase</keyword>
<protein>
    <recommendedName>
        <fullName evidence="3">gluconokinase</fullName>
        <ecNumber evidence="3">2.7.1.12</ecNumber>
    </recommendedName>
    <alternativeName>
        <fullName evidence="8">Gluconate kinase</fullName>
    </alternativeName>
</protein>
<gene>
    <name evidence="10" type="ORF">DUNSADRAFT_16879</name>
</gene>
<proteinExistence type="inferred from homology"/>
<comment type="similarity">
    <text evidence="2">Belongs to the gluconokinase GntK/GntV family.</text>
</comment>
<evidence type="ECO:0000256" key="8">
    <source>
        <dbReference type="ARBA" id="ARBA00029835"/>
    </source>
</evidence>
<dbReference type="Proteomes" id="UP000815325">
    <property type="component" value="Unassembled WGS sequence"/>
</dbReference>
<evidence type="ECO:0000256" key="4">
    <source>
        <dbReference type="ARBA" id="ARBA00022679"/>
    </source>
</evidence>
<dbReference type="InterPro" id="IPR006001">
    <property type="entry name" value="Therm_gnt_kin"/>
</dbReference>
<dbReference type="InterPro" id="IPR027417">
    <property type="entry name" value="P-loop_NTPase"/>
</dbReference>
<keyword evidence="7" id="KW-0067">ATP-binding</keyword>
<evidence type="ECO:0000256" key="6">
    <source>
        <dbReference type="ARBA" id="ARBA00022777"/>
    </source>
</evidence>